<dbReference type="GO" id="GO:0003677">
    <property type="term" value="F:DNA binding"/>
    <property type="evidence" value="ECO:0007669"/>
    <property type="project" value="UniProtKB-KW"/>
</dbReference>
<dbReference type="Pfam" id="PF17293">
    <property type="entry name" value="Arm-DNA-bind_5"/>
    <property type="match status" value="1"/>
</dbReference>
<sequence length="395" mass="45328">MKITIRTRTLKTGSRSIYLDFYEKGKRWSEYLNLFLVPDDAPDARRLNEAAMAKANEMKSKRMLGIDEDETEADNGNSKQLPKRIFADWLDSHIEGIRRNPSYSPATYRNYRSCVNIIKEYLRYRRRPRFLMSKIDKKFIVGLLDFMKNTYKNTKSPDNPKEMSLHTLHLHQSTLVRMLNVAVKEEVMDRNPFYALGRHERIAKQQSERDYLTKEELLALIEASTTNETTKQAFLFCCFTGLRYSDVSALTWRNIKQVNGGLVVSIQSMQKTGKQVTIPLNQSALKWLPDRNGCKPGQKVFDMTCLSACDRCLKKMAVAAGIEKNISFHTSRHSMATLSLAAGGDLYTVGKLLGHTSINSTQVYADVVMETKIEAVNRISEFFEYGKKQKRNTII</sequence>
<dbReference type="Pfam" id="PF00589">
    <property type="entry name" value="Phage_integrase"/>
    <property type="match status" value="1"/>
</dbReference>
<dbReference type="InterPro" id="IPR011010">
    <property type="entry name" value="DNA_brk_join_enz"/>
</dbReference>
<keyword evidence="2" id="KW-0238">DNA-binding</keyword>
<dbReference type="InterPro" id="IPR035386">
    <property type="entry name" value="Arm-DNA-bind_5"/>
</dbReference>
<dbReference type="RefSeq" id="WP_074636729.1">
    <property type="nucleotide sequence ID" value="NZ_FNDO01000011.1"/>
</dbReference>
<dbReference type="InterPro" id="IPR050090">
    <property type="entry name" value="Tyrosine_recombinase_XerCD"/>
</dbReference>
<dbReference type="Gene3D" id="1.10.150.130">
    <property type="match status" value="1"/>
</dbReference>
<dbReference type="GO" id="GO:0006310">
    <property type="term" value="P:DNA recombination"/>
    <property type="evidence" value="ECO:0007669"/>
    <property type="project" value="UniProtKB-KW"/>
</dbReference>
<proteinExistence type="inferred from homology"/>
<evidence type="ECO:0000256" key="2">
    <source>
        <dbReference type="ARBA" id="ARBA00023125"/>
    </source>
</evidence>
<dbReference type="InterPro" id="IPR002104">
    <property type="entry name" value="Integrase_catalytic"/>
</dbReference>
<dbReference type="Proteomes" id="UP000181870">
    <property type="component" value="Unassembled WGS sequence"/>
</dbReference>
<keyword evidence="3" id="KW-0233">DNA recombination</keyword>
<dbReference type="EMBL" id="FNDO01000011">
    <property type="protein sequence ID" value="SDH71046.1"/>
    <property type="molecule type" value="Genomic_DNA"/>
</dbReference>
<feature type="domain" description="Tyr recombinase" evidence="4">
    <location>
        <begin position="207"/>
        <end position="377"/>
    </location>
</feature>
<dbReference type="PANTHER" id="PTHR30349:SF64">
    <property type="entry name" value="PROPHAGE INTEGRASE INTD-RELATED"/>
    <property type="match status" value="1"/>
</dbReference>
<dbReference type="AlphaFoldDB" id="A0A1G8EMC6"/>
<dbReference type="PANTHER" id="PTHR30349">
    <property type="entry name" value="PHAGE INTEGRASE-RELATED"/>
    <property type="match status" value="1"/>
</dbReference>
<evidence type="ECO:0000313" key="5">
    <source>
        <dbReference type="EMBL" id="SDH71046.1"/>
    </source>
</evidence>
<evidence type="ECO:0000313" key="6">
    <source>
        <dbReference type="Proteomes" id="UP000181870"/>
    </source>
</evidence>
<dbReference type="GO" id="GO:0015074">
    <property type="term" value="P:DNA integration"/>
    <property type="evidence" value="ECO:0007669"/>
    <property type="project" value="InterPro"/>
</dbReference>
<dbReference type="CDD" id="cd01185">
    <property type="entry name" value="INTN1_C_like"/>
    <property type="match status" value="1"/>
</dbReference>
<accession>A0A1G8EMC6</accession>
<dbReference type="InterPro" id="IPR010998">
    <property type="entry name" value="Integrase_recombinase_N"/>
</dbReference>
<dbReference type="SUPFAM" id="SSF56349">
    <property type="entry name" value="DNA breaking-rejoining enzymes"/>
    <property type="match status" value="1"/>
</dbReference>
<evidence type="ECO:0000256" key="1">
    <source>
        <dbReference type="ARBA" id="ARBA00008857"/>
    </source>
</evidence>
<evidence type="ECO:0000256" key="3">
    <source>
        <dbReference type="ARBA" id="ARBA00023172"/>
    </source>
</evidence>
<dbReference type="InterPro" id="IPR025269">
    <property type="entry name" value="SAM-like_dom"/>
</dbReference>
<dbReference type="InterPro" id="IPR013762">
    <property type="entry name" value="Integrase-like_cat_sf"/>
</dbReference>
<dbReference type="Pfam" id="PF13102">
    <property type="entry name" value="Phage_int_SAM_5"/>
    <property type="match status" value="1"/>
</dbReference>
<comment type="similarity">
    <text evidence="1">Belongs to the 'phage' integrase family.</text>
</comment>
<organism evidence="5 6">
    <name type="scientific">Bacteroides ovatus</name>
    <dbReference type="NCBI Taxonomy" id="28116"/>
    <lineage>
        <taxon>Bacteria</taxon>
        <taxon>Pseudomonadati</taxon>
        <taxon>Bacteroidota</taxon>
        <taxon>Bacteroidia</taxon>
        <taxon>Bacteroidales</taxon>
        <taxon>Bacteroidaceae</taxon>
        <taxon>Bacteroides</taxon>
    </lineage>
</organism>
<reference evidence="5 6" key="1">
    <citation type="submission" date="2016-10" db="EMBL/GenBank/DDBJ databases">
        <authorList>
            <person name="de Groot N.N."/>
        </authorList>
    </citation>
    <scope>NUCLEOTIDE SEQUENCE [LARGE SCALE GENOMIC DNA]</scope>
    <source>
        <strain evidence="5 6">NLAE-zl-C57</strain>
    </source>
</reference>
<dbReference type="PROSITE" id="PS51898">
    <property type="entry name" value="TYR_RECOMBINASE"/>
    <property type="match status" value="1"/>
</dbReference>
<name>A0A1G8EMC6_BACOV</name>
<dbReference type="Gene3D" id="1.10.443.10">
    <property type="entry name" value="Intergrase catalytic core"/>
    <property type="match status" value="1"/>
</dbReference>
<evidence type="ECO:0000259" key="4">
    <source>
        <dbReference type="PROSITE" id="PS51898"/>
    </source>
</evidence>
<protein>
    <submittedName>
        <fullName evidence="5">Site-specific recombinase XerD</fullName>
    </submittedName>
</protein>
<gene>
    <name evidence="5" type="ORF">SAMN05192582_10113</name>
</gene>